<dbReference type="Proteomes" id="UP000066624">
    <property type="component" value="Chromosome"/>
</dbReference>
<dbReference type="EMBL" id="CP012154">
    <property type="protein sequence ID" value="AKS41630.1"/>
    <property type="molecule type" value="Genomic_DNA"/>
</dbReference>
<dbReference type="InterPro" id="IPR021242">
    <property type="entry name" value="DUF2799"/>
</dbReference>
<reference evidence="1 2" key="1">
    <citation type="submission" date="2015-07" db="EMBL/GenBank/DDBJ databases">
        <authorList>
            <person name="Noorani M."/>
        </authorList>
    </citation>
    <scope>NUCLEOTIDE SEQUENCE [LARGE SCALE GENOMIC DNA]</scope>
    <source>
        <strain evidence="1 2">KCTC 42284</strain>
    </source>
</reference>
<organism evidence="1 2">
    <name type="scientific">Wenzhouxiangella marina</name>
    <dbReference type="NCBI Taxonomy" id="1579979"/>
    <lineage>
        <taxon>Bacteria</taxon>
        <taxon>Pseudomonadati</taxon>
        <taxon>Pseudomonadota</taxon>
        <taxon>Gammaproteobacteria</taxon>
        <taxon>Chromatiales</taxon>
        <taxon>Wenzhouxiangellaceae</taxon>
        <taxon>Wenzhouxiangella</taxon>
    </lineage>
</organism>
<dbReference type="RefSeq" id="WP_082169522.1">
    <property type="nucleotide sequence ID" value="NZ_CP012154.1"/>
</dbReference>
<sequence>MRGRLVVLMTVSGLLSGCATMSPEQCMVADWYRLGEQDARQGRTPDYLAERAGACQEAGYEADTEAWYSGFSEGLAAFCTLDNGFRFGLEGGRYLRTCPPGWDADFEEGYAMGRGIYDLEQRVAQGQRELDSVDDRIEDELYKESPDPDRIQELRRQRERLERGLREDEVELATARGVAIGRGFNVQ</sequence>
<dbReference type="OrthoDB" id="5917215at2"/>
<dbReference type="KEGG" id="wma:WM2015_1256"/>
<name>A0A0K0XVD5_9GAMM</name>
<dbReference type="AlphaFoldDB" id="A0A0K0XVD5"/>
<protein>
    <submittedName>
        <fullName evidence="1">Uncharacterized protein</fullName>
    </submittedName>
</protein>
<dbReference type="STRING" id="1579979.WM2015_1256"/>
<dbReference type="Pfam" id="PF10973">
    <property type="entry name" value="DUF2799"/>
    <property type="match status" value="1"/>
</dbReference>
<proteinExistence type="predicted"/>
<evidence type="ECO:0000313" key="2">
    <source>
        <dbReference type="Proteomes" id="UP000066624"/>
    </source>
</evidence>
<gene>
    <name evidence="1" type="ORF">WM2015_1256</name>
</gene>
<keyword evidence="2" id="KW-1185">Reference proteome</keyword>
<evidence type="ECO:0000313" key="1">
    <source>
        <dbReference type="EMBL" id="AKS41630.1"/>
    </source>
</evidence>
<accession>A0A0K0XVD5</accession>
<dbReference type="PROSITE" id="PS51257">
    <property type="entry name" value="PROKAR_LIPOPROTEIN"/>
    <property type="match status" value="1"/>
</dbReference>